<keyword evidence="1" id="KW-0175">Coiled coil</keyword>
<evidence type="ECO:0000313" key="3">
    <source>
        <dbReference type="EMBL" id="KKM06546.1"/>
    </source>
</evidence>
<evidence type="ECO:0000256" key="1">
    <source>
        <dbReference type="SAM" id="Coils"/>
    </source>
</evidence>
<dbReference type="InterPro" id="IPR027417">
    <property type="entry name" value="P-loop_NTPase"/>
</dbReference>
<feature type="domain" description="Rad50/SbcC-type AAA" evidence="2">
    <location>
        <begin position="5"/>
        <end position="207"/>
    </location>
</feature>
<dbReference type="GO" id="GO:0006302">
    <property type="term" value="P:double-strand break repair"/>
    <property type="evidence" value="ECO:0007669"/>
    <property type="project" value="InterPro"/>
</dbReference>
<reference evidence="3" key="1">
    <citation type="journal article" date="2015" name="Nature">
        <title>Complex archaea that bridge the gap between prokaryotes and eukaryotes.</title>
        <authorList>
            <person name="Spang A."/>
            <person name="Saw J.H."/>
            <person name="Jorgensen S.L."/>
            <person name="Zaremba-Niedzwiedzka K."/>
            <person name="Martijn J."/>
            <person name="Lind A.E."/>
            <person name="van Eijk R."/>
            <person name="Schleper C."/>
            <person name="Guy L."/>
            <person name="Ettema T.J."/>
        </authorList>
    </citation>
    <scope>NUCLEOTIDE SEQUENCE</scope>
</reference>
<dbReference type="SUPFAM" id="SSF52540">
    <property type="entry name" value="P-loop containing nucleoside triphosphate hydrolases"/>
    <property type="match status" value="1"/>
</dbReference>
<dbReference type="Gene3D" id="3.40.50.300">
    <property type="entry name" value="P-loop containing nucleotide triphosphate hydrolases"/>
    <property type="match status" value="1"/>
</dbReference>
<dbReference type="AlphaFoldDB" id="A0A0F9JLE9"/>
<feature type="coiled-coil region" evidence="1">
    <location>
        <begin position="229"/>
        <end position="299"/>
    </location>
</feature>
<dbReference type="EMBL" id="LAZR01015968">
    <property type="protein sequence ID" value="KKM06546.1"/>
    <property type="molecule type" value="Genomic_DNA"/>
</dbReference>
<comment type="caution">
    <text evidence="3">The sequence shown here is derived from an EMBL/GenBank/DDBJ whole genome shotgun (WGS) entry which is preliminary data.</text>
</comment>
<dbReference type="Pfam" id="PF13476">
    <property type="entry name" value="AAA_23"/>
    <property type="match status" value="1"/>
</dbReference>
<dbReference type="InterPro" id="IPR038729">
    <property type="entry name" value="Rad50/SbcC_AAA"/>
</dbReference>
<name>A0A0F9JLE9_9ZZZZ</name>
<gene>
    <name evidence="3" type="ORF">LCGC14_1742920</name>
</gene>
<evidence type="ECO:0000259" key="2">
    <source>
        <dbReference type="Pfam" id="PF13476"/>
    </source>
</evidence>
<protein>
    <recommendedName>
        <fullName evidence="2">Rad50/SbcC-type AAA domain-containing protein</fullName>
    </recommendedName>
</protein>
<accession>A0A0F9JLE9</accession>
<dbReference type="GO" id="GO:0016887">
    <property type="term" value="F:ATP hydrolysis activity"/>
    <property type="evidence" value="ECO:0007669"/>
    <property type="project" value="InterPro"/>
</dbReference>
<sequence length="444" mass="48197">MKIVQLNIENFMRLRAVEITPNHHVVEIGGANKAGKTSVLDAIMGALGGKKSLPAVPLRRGAKNGHVTIALDGDESKGLQPMTVTRTFTDDGRSTLEIRSADGYKAPSPQAILDELCGRIAFDPLEFTRQSPKQQVETLKALVGLDFTEADRKRATLYAERTEVNRDAKAIQARLDGAATYDDAPAKEVSVADLSAELTRRIEANRQVDNAHRALEDHVAEQSDLFRAADAVAREVARLETVLAEAVREADVASQAARDNRDALHVRRQEVETMEREDTDEIQTQIATAEETNRQVRANQAAKLLNDEYKIKATTSDGLTERIGDIDADKTRQVAAAEFPVPGLGFDENGVTLNDLPFKQASSAESLGVSAAMGFALNPTLPVMLIREGSLLDDGNLEALTQLVKQKDGQLWIERVGDGGECSVVIEDGHVRVVTPEPEPAATP</sequence>
<proteinExistence type="predicted"/>
<organism evidence="3">
    <name type="scientific">marine sediment metagenome</name>
    <dbReference type="NCBI Taxonomy" id="412755"/>
    <lineage>
        <taxon>unclassified sequences</taxon>
        <taxon>metagenomes</taxon>
        <taxon>ecological metagenomes</taxon>
    </lineage>
</organism>